<accession>A0ABQ1P2X1</accession>
<comment type="similarity">
    <text evidence="1">Belongs to the peptidase S58 family.</text>
</comment>
<protein>
    <submittedName>
        <fullName evidence="2">Peptidase</fullName>
    </submittedName>
</protein>
<name>A0ABQ1P2X1_9BACI</name>
<dbReference type="Pfam" id="PF03576">
    <property type="entry name" value="Peptidase_S58"/>
    <property type="match status" value="1"/>
</dbReference>
<sequence>MKEIDIFSLKGFRIGHADDKTAATGCSVVLCERGAVGGVDVRGGAPGTRETDLLRPENLVESVHAVFLAGGSAYGLAAGSGVMAFLEEKDIGFDTGVGKVPIVPGAILFDLHVGDHSSRPDLQMGYEACKHAYQTQGIREGNAGAGTGASIGKILGSDHAMKSGLGSYALQAADVQIGAMVAVNSFGDIVSPQDGKLMAGVYDKECLTLLSTENILLEQIMSGKADRFSGNTSIGVIMTNAKLSKSQANKIAAIAHDGFARTMRPSHTLVDGDTIFVLSTGEVEADLNTIGMLAAKVVERAVIRGVTKAETAYGMMGHQEFWLRRKKQHE</sequence>
<organism evidence="2 3">
    <name type="scientific">Thalassobacillus devorans</name>
    <dbReference type="NCBI Taxonomy" id="279813"/>
    <lineage>
        <taxon>Bacteria</taxon>
        <taxon>Bacillati</taxon>
        <taxon>Bacillota</taxon>
        <taxon>Bacilli</taxon>
        <taxon>Bacillales</taxon>
        <taxon>Bacillaceae</taxon>
        <taxon>Thalassobacillus</taxon>
    </lineage>
</organism>
<dbReference type="Gene3D" id="3.60.70.12">
    <property type="entry name" value="L-amino peptidase D-ALA esterase/amidase"/>
    <property type="match status" value="1"/>
</dbReference>
<proteinExistence type="inferred from homology"/>
<dbReference type="InterPro" id="IPR016117">
    <property type="entry name" value="ArgJ-like_dom_sf"/>
</dbReference>
<reference evidence="3" key="1">
    <citation type="journal article" date="2019" name="Int. J. Syst. Evol. Microbiol.">
        <title>The Global Catalogue of Microorganisms (GCM) 10K type strain sequencing project: providing services to taxonomists for standard genome sequencing and annotation.</title>
        <authorList>
            <consortium name="The Broad Institute Genomics Platform"/>
            <consortium name="The Broad Institute Genome Sequencing Center for Infectious Disease"/>
            <person name="Wu L."/>
            <person name="Ma J."/>
        </authorList>
    </citation>
    <scope>NUCLEOTIDE SEQUENCE [LARGE SCALE GENOMIC DNA]</scope>
    <source>
        <strain evidence="3">CCM 7282</strain>
    </source>
</reference>
<dbReference type="SUPFAM" id="SSF56266">
    <property type="entry name" value="DmpA/ArgJ-like"/>
    <property type="match status" value="1"/>
</dbReference>
<dbReference type="EMBL" id="BMCJ01000003">
    <property type="protein sequence ID" value="GGC88304.1"/>
    <property type="molecule type" value="Genomic_DNA"/>
</dbReference>
<dbReference type="Proteomes" id="UP000619534">
    <property type="component" value="Unassembled WGS sequence"/>
</dbReference>
<evidence type="ECO:0000256" key="1">
    <source>
        <dbReference type="ARBA" id="ARBA00007068"/>
    </source>
</evidence>
<dbReference type="PANTHER" id="PTHR36512:SF3">
    <property type="entry name" value="BLR5678 PROTEIN"/>
    <property type="match status" value="1"/>
</dbReference>
<dbReference type="CDD" id="cd02252">
    <property type="entry name" value="nylC_like"/>
    <property type="match status" value="1"/>
</dbReference>
<dbReference type="InterPro" id="IPR005321">
    <property type="entry name" value="Peptidase_S58_DmpA"/>
</dbReference>
<gene>
    <name evidence="2" type="ORF">GCM10007216_18820</name>
</gene>
<keyword evidence="3" id="KW-1185">Reference proteome</keyword>
<dbReference type="RefSeq" id="WP_062446139.1">
    <property type="nucleotide sequence ID" value="NZ_BMCJ01000003.1"/>
</dbReference>
<dbReference type="PANTHER" id="PTHR36512">
    <property type="entry name" value="D-AMINOPEPTIDASE"/>
    <property type="match status" value="1"/>
</dbReference>
<evidence type="ECO:0000313" key="3">
    <source>
        <dbReference type="Proteomes" id="UP000619534"/>
    </source>
</evidence>
<evidence type="ECO:0000313" key="2">
    <source>
        <dbReference type="EMBL" id="GGC88304.1"/>
    </source>
</evidence>
<comment type="caution">
    <text evidence="2">The sequence shown here is derived from an EMBL/GenBank/DDBJ whole genome shotgun (WGS) entry which is preliminary data.</text>
</comment>